<dbReference type="SUPFAM" id="SSF160387">
    <property type="entry name" value="NosL/MerB-like"/>
    <property type="match status" value="1"/>
</dbReference>
<accession>A0A1W1EI53</accession>
<sequence>MIKTIYILLITLFLASCESKDPSLVEYLFTSSNPNLKALEFEPSSATCPKCRMPLKSKINSVQVIFNDERTYIFDDIGCLILWIKDAKIDKKQIKIFAYTSDTHKYLDAHKLYYSIKDKTPMGYGFSAYEKKLDGFIGFDEMSLKMLRGENMADPKIRKRLLGN</sequence>
<reference evidence="1" key="1">
    <citation type="submission" date="2016-10" db="EMBL/GenBank/DDBJ databases">
        <authorList>
            <person name="de Groot N.N."/>
        </authorList>
    </citation>
    <scope>NUCLEOTIDE SEQUENCE</scope>
</reference>
<dbReference type="EMBL" id="FRYL01000011">
    <property type="protein sequence ID" value="SHO80545.1"/>
    <property type="molecule type" value="Genomic_DNA"/>
</dbReference>
<organism evidence="1">
    <name type="scientific">hydrothermal vent metagenome</name>
    <dbReference type="NCBI Taxonomy" id="652676"/>
    <lineage>
        <taxon>unclassified sequences</taxon>
        <taxon>metagenomes</taxon>
        <taxon>ecological metagenomes</taxon>
    </lineage>
</organism>
<dbReference type="PROSITE" id="PS51257">
    <property type="entry name" value="PROKAR_LIPOPROTEIN"/>
    <property type="match status" value="1"/>
</dbReference>
<name>A0A1W1EI53_9ZZZZ</name>
<protein>
    <recommendedName>
        <fullName evidence="2">Nitrous oxide reductase maturation protein, outer-membrane lipoprotein NosL</fullName>
    </recommendedName>
</protein>
<dbReference type="AlphaFoldDB" id="A0A1W1EI53"/>
<gene>
    <name evidence="1" type="ORF">MNB_SV-15-1413</name>
</gene>
<proteinExistence type="predicted"/>
<evidence type="ECO:0000313" key="1">
    <source>
        <dbReference type="EMBL" id="SHO80545.1"/>
    </source>
</evidence>
<evidence type="ECO:0008006" key="2">
    <source>
        <dbReference type="Google" id="ProtNLM"/>
    </source>
</evidence>